<protein>
    <submittedName>
        <fullName evidence="2">Uncharacterized protein</fullName>
    </submittedName>
</protein>
<feature type="compositionally biased region" description="Polar residues" evidence="1">
    <location>
        <begin position="213"/>
        <end position="231"/>
    </location>
</feature>
<proteinExistence type="predicted"/>
<reference evidence="2 3" key="1">
    <citation type="submission" date="2021-05" db="EMBL/GenBank/DDBJ databases">
        <authorList>
            <person name="Zahm M."/>
            <person name="Klopp C."/>
            <person name="Cabau C."/>
            <person name="Kuhl H."/>
            <person name="Suciu R."/>
            <person name="Ciorpac M."/>
            <person name="Holostenco D."/>
            <person name="Gessner J."/>
            <person name="Wuertz S."/>
            <person name="Hohne C."/>
            <person name="Stock M."/>
            <person name="Gislard M."/>
            <person name="Lluch J."/>
            <person name="Milhes M."/>
            <person name="Lampietro C."/>
            <person name="Lopez Roques C."/>
            <person name="Donnadieu C."/>
            <person name="Du K."/>
            <person name="Schartl M."/>
            <person name="Guiguen Y."/>
        </authorList>
    </citation>
    <scope>NUCLEOTIDE SEQUENCE [LARGE SCALE GENOMIC DNA]</scope>
    <source>
        <strain evidence="2">Hh-F2</strain>
        <tissue evidence="2">Blood</tissue>
    </source>
</reference>
<feature type="region of interest" description="Disordered" evidence="1">
    <location>
        <begin position="213"/>
        <end position="241"/>
    </location>
</feature>
<feature type="non-terminal residue" evidence="2">
    <location>
        <position position="309"/>
    </location>
</feature>
<organism evidence="2 3">
    <name type="scientific">Huso huso</name>
    <name type="common">Beluga</name>
    <name type="synonym">Acipenser huso</name>
    <dbReference type="NCBI Taxonomy" id="61971"/>
    <lineage>
        <taxon>Eukaryota</taxon>
        <taxon>Metazoa</taxon>
        <taxon>Chordata</taxon>
        <taxon>Craniata</taxon>
        <taxon>Vertebrata</taxon>
        <taxon>Euteleostomi</taxon>
        <taxon>Actinopterygii</taxon>
        <taxon>Chondrostei</taxon>
        <taxon>Acipenseriformes</taxon>
        <taxon>Acipenseridae</taxon>
        <taxon>Huso</taxon>
    </lineage>
</organism>
<sequence length="309" mass="35398">MEMEQESTGDSVLNSHISSVLPNLTTCVLNSVLDTLKNLGVETLDDFRFVKDDDLLMVLKPIEVRKLLASFTVTCETTISSSPCSSRTETSTVSSPGCSFAQSCIELDESLSPLEADWFLRFEIPWEKLPTDLLYKLERLERPLPKQRREMIRLIINEVTGVCKRPSKKHLTDIARRIVAKYPKSLQDVIEGHIVGSGYDSLVKQLQSRADNVKRTQFSTPKRQFQHSSGSDTEEVPAKEQALPQDTYGCINWDPEHLPITETLTSQKQQQEEMKTMFRERNWDTQIITKKMMATYYTQRKDIIRGMET</sequence>
<accession>A0ABR1AAS2</accession>
<name>A0ABR1AAS2_HUSHU</name>
<evidence type="ECO:0000313" key="3">
    <source>
        <dbReference type="Proteomes" id="UP001369086"/>
    </source>
</evidence>
<dbReference type="PANTHER" id="PTHR31025">
    <property type="entry name" value="SI:CH211-196P9.1-RELATED"/>
    <property type="match status" value="1"/>
</dbReference>
<evidence type="ECO:0000256" key="1">
    <source>
        <dbReference type="SAM" id="MobiDB-lite"/>
    </source>
</evidence>
<gene>
    <name evidence="2" type="ORF">HHUSO_G642</name>
</gene>
<dbReference type="Proteomes" id="UP001369086">
    <property type="component" value="Unassembled WGS sequence"/>
</dbReference>
<evidence type="ECO:0000313" key="2">
    <source>
        <dbReference type="EMBL" id="KAK6494165.1"/>
    </source>
</evidence>
<comment type="caution">
    <text evidence="2">The sequence shown here is derived from an EMBL/GenBank/DDBJ whole genome shotgun (WGS) entry which is preliminary data.</text>
</comment>
<keyword evidence="3" id="KW-1185">Reference proteome</keyword>
<dbReference type="EMBL" id="JAHFZB010000001">
    <property type="protein sequence ID" value="KAK6494165.1"/>
    <property type="molecule type" value="Genomic_DNA"/>
</dbReference>
<dbReference type="PANTHER" id="PTHR31025:SF22">
    <property type="entry name" value="IP13529P"/>
    <property type="match status" value="1"/>
</dbReference>